<sequence>MGRLTSGFVLFCGGLMLEHEQRMHRPDNNTAKVVRKDLEDLLKLWKTLISCLVDAPLLVDSFHRAENDRKYEVWLTLGFISREDN</sequence>
<dbReference type="AlphaFoldDB" id="A0A183EZW2"/>
<name>A0A183EZW2_9BILA</name>
<protein>
    <submittedName>
        <fullName evidence="1 3">Uncharacterized protein</fullName>
    </submittedName>
</protein>
<gene>
    <name evidence="1" type="ORF">GPUH_LOCUS26503</name>
</gene>
<dbReference type="EMBL" id="UYRT01111474">
    <property type="protein sequence ID" value="VDN45650.1"/>
    <property type="molecule type" value="Genomic_DNA"/>
</dbReference>
<evidence type="ECO:0000313" key="1">
    <source>
        <dbReference type="EMBL" id="VDN45650.1"/>
    </source>
</evidence>
<evidence type="ECO:0000313" key="3">
    <source>
        <dbReference type="WBParaSite" id="GPUH_0002653301-mRNA-1"/>
    </source>
</evidence>
<dbReference type="WBParaSite" id="GPUH_0002653301-mRNA-1">
    <property type="protein sequence ID" value="GPUH_0002653301-mRNA-1"/>
    <property type="gene ID" value="GPUH_0002653301"/>
</dbReference>
<reference evidence="1 2" key="2">
    <citation type="submission" date="2018-11" db="EMBL/GenBank/DDBJ databases">
        <authorList>
            <consortium name="Pathogen Informatics"/>
        </authorList>
    </citation>
    <scope>NUCLEOTIDE SEQUENCE [LARGE SCALE GENOMIC DNA]</scope>
</reference>
<keyword evidence="2" id="KW-1185">Reference proteome</keyword>
<dbReference type="Proteomes" id="UP000271098">
    <property type="component" value="Unassembled WGS sequence"/>
</dbReference>
<evidence type="ECO:0000313" key="2">
    <source>
        <dbReference type="Proteomes" id="UP000271098"/>
    </source>
</evidence>
<reference evidence="3" key="1">
    <citation type="submission" date="2016-06" db="UniProtKB">
        <authorList>
            <consortium name="WormBaseParasite"/>
        </authorList>
    </citation>
    <scope>IDENTIFICATION</scope>
</reference>
<proteinExistence type="predicted"/>
<organism evidence="3">
    <name type="scientific">Gongylonema pulchrum</name>
    <dbReference type="NCBI Taxonomy" id="637853"/>
    <lineage>
        <taxon>Eukaryota</taxon>
        <taxon>Metazoa</taxon>
        <taxon>Ecdysozoa</taxon>
        <taxon>Nematoda</taxon>
        <taxon>Chromadorea</taxon>
        <taxon>Rhabditida</taxon>
        <taxon>Spirurina</taxon>
        <taxon>Spiruromorpha</taxon>
        <taxon>Spiruroidea</taxon>
        <taxon>Gongylonematidae</taxon>
        <taxon>Gongylonema</taxon>
    </lineage>
</organism>
<accession>A0A183EZW2</accession>